<name>A0AAV8ZS27_9CUCU</name>
<comment type="caution">
    <text evidence="1">The sequence shown here is derived from an EMBL/GenBank/DDBJ whole genome shotgun (WGS) entry which is preliminary data.</text>
</comment>
<sequence>MQIEPNHTRIPYYQYTPTSVTLTDTAKLYWIRTVITDKHIPNNRPDIILTSGSHTYLIDITVPLPENMEKKEMEKITKYLSLAEEIRQMWQQEKVTIIPVVVGATGEVPFSLKPALKTLNIKENTYLQMQKSVIIDTCNIVRTFLHQQ</sequence>
<evidence type="ECO:0000313" key="2">
    <source>
        <dbReference type="Proteomes" id="UP001162156"/>
    </source>
</evidence>
<proteinExistence type="predicted"/>
<dbReference type="EMBL" id="JANEYF010000394">
    <property type="protein sequence ID" value="KAJ8970175.1"/>
    <property type="molecule type" value="Genomic_DNA"/>
</dbReference>
<reference evidence="1" key="1">
    <citation type="journal article" date="2023" name="Insect Mol. Biol.">
        <title>Genome sequencing provides insights into the evolution of gene families encoding plant cell wall-degrading enzymes in longhorned beetles.</title>
        <authorList>
            <person name="Shin N.R."/>
            <person name="Okamura Y."/>
            <person name="Kirsch R."/>
            <person name="Pauchet Y."/>
        </authorList>
    </citation>
    <scope>NUCLEOTIDE SEQUENCE</scope>
    <source>
        <strain evidence="1">RBIC_L_NR</strain>
    </source>
</reference>
<dbReference type="AlphaFoldDB" id="A0AAV8ZS27"/>
<dbReference type="PANTHER" id="PTHR35450">
    <property type="entry name" value="REVERSE TRANSCRIPTASE DOMAIN-CONTAINING PROTEIN"/>
    <property type="match status" value="1"/>
</dbReference>
<accession>A0AAV8ZS27</accession>
<keyword evidence="2" id="KW-1185">Reference proteome</keyword>
<protein>
    <submittedName>
        <fullName evidence="1">Uncharacterized protein</fullName>
    </submittedName>
</protein>
<gene>
    <name evidence="1" type="ORF">NQ314_001321</name>
</gene>
<evidence type="ECO:0000313" key="1">
    <source>
        <dbReference type="EMBL" id="KAJ8970175.1"/>
    </source>
</evidence>
<dbReference type="PANTHER" id="PTHR35450:SF2">
    <property type="entry name" value="REVERSE TRANSCRIPTASE DOMAIN-CONTAINING PROTEIN"/>
    <property type="match status" value="1"/>
</dbReference>
<organism evidence="1 2">
    <name type="scientific">Rhamnusium bicolor</name>
    <dbReference type="NCBI Taxonomy" id="1586634"/>
    <lineage>
        <taxon>Eukaryota</taxon>
        <taxon>Metazoa</taxon>
        <taxon>Ecdysozoa</taxon>
        <taxon>Arthropoda</taxon>
        <taxon>Hexapoda</taxon>
        <taxon>Insecta</taxon>
        <taxon>Pterygota</taxon>
        <taxon>Neoptera</taxon>
        <taxon>Endopterygota</taxon>
        <taxon>Coleoptera</taxon>
        <taxon>Polyphaga</taxon>
        <taxon>Cucujiformia</taxon>
        <taxon>Chrysomeloidea</taxon>
        <taxon>Cerambycidae</taxon>
        <taxon>Lepturinae</taxon>
        <taxon>Rhagiini</taxon>
        <taxon>Rhamnusium</taxon>
    </lineage>
</organism>
<dbReference type="Proteomes" id="UP001162156">
    <property type="component" value="Unassembled WGS sequence"/>
</dbReference>